<dbReference type="InterPro" id="IPR014978">
    <property type="entry name" value="Gln-Leu-Gln_QLQ"/>
</dbReference>
<dbReference type="SMART" id="SM00951">
    <property type="entry name" value="QLQ"/>
    <property type="match status" value="1"/>
</dbReference>
<comment type="subcellular location">
    <subcellularLocation>
        <location evidence="1 5">Nucleus</location>
    </subcellularLocation>
</comment>
<reference evidence="9" key="1">
    <citation type="submission" date="2022-06" db="EMBL/GenBank/DDBJ databases">
        <title>Uncovering the hologenomic basis of an extraordinary plant invasion.</title>
        <authorList>
            <person name="Bieker V.C."/>
            <person name="Martin M.D."/>
            <person name="Gilbert T."/>
            <person name="Hodgins K."/>
            <person name="Battlay P."/>
            <person name="Petersen B."/>
            <person name="Wilson J."/>
        </authorList>
    </citation>
    <scope>NUCLEOTIDE SEQUENCE</scope>
    <source>
        <strain evidence="9">AA19_3_7</strain>
        <tissue evidence="9">Leaf</tissue>
    </source>
</reference>
<dbReference type="GO" id="GO:0005634">
    <property type="term" value="C:nucleus"/>
    <property type="evidence" value="ECO:0007669"/>
    <property type="project" value="UniProtKB-SubCell"/>
</dbReference>
<comment type="function">
    <text evidence="5">Transcription activator.</text>
</comment>
<feature type="compositionally biased region" description="Polar residues" evidence="6">
    <location>
        <begin position="184"/>
        <end position="194"/>
    </location>
</feature>
<keyword evidence="5" id="KW-0010">Activator</keyword>
<sequence length="345" mass="38322">IIYIYKTQYTIIYTFVFFLLFSSNMGDRNSSRVTHSDIKLGLSNYLYQQGGVMGVSGKVLFTATQWEELERQKKIYMYIMASVPVPPNLLSPLSNRVSTGLRFANGTDPEPWRCRRTDGKKWRCSKDVAPDQKYCERHAHKTRARSRKPVEAQSQNIMMSAANQQTRFMKNGSIPVAQPNSQFQLPLQSSTGGSRNDHISKQEFKGTQPLNPYMDRDNHYLNTSGSTDWSRISGGDECSLTLSMQSGANEVEFDDESFQMAVGMLRGDRDVFKPSHQWVNQSSWAGSGVTPGGPLGEALCLGIASTQNDSYSHGYSYSTTTSSSCEGGGGGGHGLDFDFVSPRND</sequence>
<proteinExistence type="inferred from homology"/>
<evidence type="ECO:0000256" key="4">
    <source>
        <dbReference type="PROSITE-ProRule" id="PRU01002"/>
    </source>
</evidence>
<keyword evidence="3 5" id="KW-0539">Nucleus</keyword>
<evidence type="ECO:0000256" key="2">
    <source>
        <dbReference type="ARBA" id="ARBA00008122"/>
    </source>
</evidence>
<comment type="similarity">
    <text evidence="2 5">Belongs to the GRF family.</text>
</comment>
<evidence type="ECO:0000259" key="7">
    <source>
        <dbReference type="PROSITE" id="PS51666"/>
    </source>
</evidence>
<feature type="region of interest" description="Disordered" evidence="6">
    <location>
        <begin position="184"/>
        <end position="216"/>
    </location>
</feature>
<dbReference type="GO" id="GO:0099402">
    <property type="term" value="P:plant organ development"/>
    <property type="evidence" value="ECO:0007669"/>
    <property type="project" value="UniProtKB-ARBA"/>
</dbReference>
<dbReference type="InterPro" id="IPR031137">
    <property type="entry name" value="GRF"/>
</dbReference>
<dbReference type="AlphaFoldDB" id="A0AAD5D0X1"/>
<evidence type="ECO:0000313" key="9">
    <source>
        <dbReference type="EMBL" id="KAI7752086.1"/>
    </source>
</evidence>
<evidence type="ECO:0000259" key="8">
    <source>
        <dbReference type="PROSITE" id="PS51667"/>
    </source>
</evidence>
<comment type="domain">
    <text evidence="5">The QLQ domain and WRC domain may be involved in protein-protein interaction and DNA-binding, respectively.</text>
</comment>
<keyword evidence="10" id="KW-1185">Reference proteome</keyword>
<dbReference type="PROSITE" id="PS51666">
    <property type="entry name" value="QLQ"/>
    <property type="match status" value="1"/>
</dbReference>
<dbReference type="PROSITE" id="PS51667">
    <property type="entry name" value="WRC"/>
    <property type="match status" value="1"/>
</dbReference>
<protein>
    <recommendedName>
        <fullName evidence="5">Growth-regulating factor</fullName>
    </recommendedName>
</protein>
<dbReference type="Pfam" id="PF08879">
    <property type="entry name" value="WRC"/>
    <property type="match status" value="1"/>
</dbReference>
<name>A0AAD5D0X1_AMBAR</name>
<evidence type="ECO:0000256" key="3">
    <source>
        <dbReference type="ARBA" id="ARBA00023242"/>
    </source>
</evidence>
<keyword evidence="5" id="KW-0805">Transcription regulation</keyword>
<dbReference type="PANTHER" id="PTHR31602:SF3">
    <property type="entry name" value="GROWTH-REGULATING FACTOR 8"/>
    <property type="match status" value="1"/>
</dbReference>
<dbReference type="Pfam" id="PF08880">
    <property type="entry name" value="QLQ"/>
    <property type="match status" value="1"/>
</dbReference>
<dbReference type="GO" id="GO:0006351">
    <property type="term" value="P:DNA-templated transcription"/>
    <property type="evidence" value="ECO:0007669"/>
    <property type="project" value="UniProtKB-UniRule"/>
</dbReference>
<evidence type="ECO:0000256" key="6">
    <source>
        <dbReference type="SAM" id="MobiDB-lite"/>
    </source>
</evidence>
<evidence type="ECO:0000256" key="1">
    <source>
        <dbReference type="ARBA" id="ARBA00004123"/>
    </source>
</evidence>
<feature type="compositionally biased region" description="Basic and acidic residues" evidence="6">
    <location>
        <begin position="195"/>
        <end position="204"/>
    </location>
</feature>
<keyword evidence="5" id="KW-0804">Transcription</keyword>
<comment type="caution">
    <text evidence="4">Lacks conserved residue(s) required for the propagation of feature annotation.</text>
</comment>
<comment type="caution">
    <text evidence="9">The sequence shown here is derived from an EMBL/GenBank/DDBJ whole genome shotgun (WGS) entry which is preliminary data.</text>
</comment>
<dbReference type="EMBL" id="JAMZMK010005761">
    <property type="protein sequence ID" value="KAI7752086.1"/>
    <property type="molecule type" value="Genomic_DNA"/>
</dbReference>
<dbReference type="Proteomes" id="UP001206925">
    <property type="component" value="Unassembled WGS sequence"/>
</dbReference>
<feature type="domain" description="QLQ" evidence="7">
    <location>
        <begin position="60"/>
        <end position="95"/>
    </location>
</feature>
<feature type="non-terminal residue" evidence="9">
    <location>
        <position position="1"/>
    </location>
</feature>
<organism evidence="9 10">
    <name type="scientific">Ambrosia artemisiifolia</name>
    <name type="common">Common ragweed</name>
    <dbReference type="NCBI Taxonomy" id="4212"/>
    <lineage>
        <taxon>Eukaryota</taxon>
        <taxon>Viridiplantae</taxon>
        <taxon>Streptophyta</taxon>
        <taxon>Embryophyta</taxon>
        <taxon>Tracheophyta</taxon>
        <taxon>Spermatophyta</taxon>
        <taxon>Magnoliopsida</taxon>
        <taxon>eudicotyledons</taxon>
        <taxon>Gunneridae</taxon>
        <taxon>Pentapetalae</taxon>
        <taxon>asterids</taxon>
        <taxon>campanulids</taxon>
        <taxon>Asterales</taxon>
        <taxon>Asteraceae</taxon>
        <taxon>Asteroideae</taxon>
        <taxon>Heliantheae alliance</taxon>
        <taxon>Heliantheae</taxon>
        <taxon>Ambrosia</taxon>
    </lineage>
</organism>
<feature type="domain" description="WRC" evidence="8">
    <location>
        <begin position="108"/>
        <end position="152"/>
    </location>
</feature>
<dbReference type="GO" id="GO:0006355">
    <property type="term" value="P:regulation of DNA-templated transcription"/>
    <property type="evidence" value="ECO:0007669"/>
    <property type="project" value="InterPro"/>
</dbReference>
<gene>
    <name evidence="9" type="ORF">M8C21_028203</name>
</gene>
<dbReference type="GO" id="GO:0005524">
    <property type="term" value="F:ATP binding"/>
    <property type="evidence" value="ECO:0007669"/>
    <property type="project" value="UniProtKB-UniRule"/>
</dbReference>
<evidence type="ECO:0000313" key="10">
    <source>
        <dbReference type="Proteomes" id="UP001206925"/>
    </source>
</evidence>
<dbReference type="InterPro" id="IPR014977">
    <property type="entry name" value="WRC_dom"/>
</dbReference>
<evidence type="ECO:0000256" key="5">
    <source>
        <dbReference type="RuleBase" id="RU367127"/>
    </source>
</evidence>
<dbReference type="PANTHER" id="PTHR31602">
    <property type="entry name" value="GROWTH-REGULATING FACTOR 5"/>
    <property type="match status" value="1"/>
</dbReference>
<accession>A0AAD5D0X1</accession>